<proteinExistence type="inferred from homology"/>
<comment type="caution">
    <text evidence="3">The sequence shown here is derived from an EMBL/GenBank/DDBJ whole genome shotgun (WGS) entry which is preliminary data.</text>
</comment>
<dbReference type="InterPro" id="IPR010285">
    <property type="entry name" value="DNA_helicase_pif1-like_DEAD"/>
</dbReference>
<comment type="similarity">
    <text evidence="1">Belongs to the helicase family.</text>
</comment>
<dbReference type="GO" id="GO:0000723">
    <property type="term" value="P:telomere maintenance"/>
    <property type="evidence" value="ECO:0007669"/>
    <property type="project" value="InterPro"/>
</dbReference>
<dbReference type="PANTHER" id="PTHR10492:SF57">
    <property type="entry name" value="ATP-DEPENDENT DNA HELICASE"/>
    <property type="match status" value="1"/>
</dbReference>
<dbReference type="GO" id="GO:0006310">
    <property type="term" value="P:DNA recombination"/>
    <property type="evidence" value="ECO:0007669"/>
    <property type="project" value="UniProtKB-KW"/>
</dbReference>
<reference evidence="3 4" key="1">
    <citation type="journal article" date="2018" name="Evol. Lett.">
        <title>Horizontal gene cluster transfer increased hallucinogenic mushroom diversity.</title>
        <authorList>
            <person name="Reynolds H.T."/>
            <person name="Vijayakumar V."/>
            <person name="Gluck-Thaler E."/>
            <person name="Korotkin H.B."/>
            <person name="Matheny P.B."/>
            <person name="Slot J.C."/>
        </authorList>
    </citation>
    <scope>NUCLEOTIDE SEQUENCE [LARGE SCALE GENOMIC DNA]</scope>
    <source>
        <strain evidence="3 4">2629</strain>
    </source>
</reference>
<keyword evidence="1" id="KW-0378">Hydrolase</keyword>
<name>A0A409YR27_9AGAR</name>
<keyword evidence="1" id="KW-0234">DNA repair</keyword>
<dbReference type="SUPFAM" id="SSF52540">
    <property type="entry name" value="P-loop containing nucleoside triphosphate hydrolases"/>
    <property type="match status" value="1"/>
</dbReference>
<dbReference type="InParanoid" id="A0A409YR27"/>
<evidence type="ECO:0000313" key="3">
    <source>
        <dbReference type="EMBL" id="PPR05450.1"/>
    </source>
</evidence>
<dbReference type="GO" id="GO:0043139">
    <property type="term" value="F:5'-3' DNA helicase activity"/>
    <property type="evidence" value="ECO:0007669"/>
    <property type="project" value="UniProtKB-EC"/>
</dbReference>
<keyword evidence="1" id="KW-0227">DNA damage</keyword>
<gene>
    <name evidence="3" type="ORF">CVT24_007467</name>
</gene>
<dbReference type="Gene3D" id="3.40.50.300">
    <property type="entry name" value="P-loop containing nucleotide triphosphate hydrolases"/>
    <property type="match status" value="1"/>
</dbReference>
<evidence type="ECO:0000313" key="4">
    <source>
        <dbReference type="Proteomes" id="UP000284842"/>
    </source>
</evidence>
<comment type="cofactor">
    <cofactor evidence="1">
        <name>Mg(2+)</name>
        <dbReference type="ChEBI" id="CHEBI:18420"/>
    </cofactor>
</comment>
<evidence type="ECO:0000259" key="2">
    <source>
        <dbReference type="Pfam" id="PF05970"/>
    </source>
</evidence>
<keyword evidence="1" id="KW-0547">Nucleotide-binding</keyword>
<dbReference type="GO" id="GO:0005524">
    <property type="term" value="F:ATP binding"/>
    <property type="evidence" value="ECO:0007669"/>
    <property type="project" value="UniProtKB-KW"/>
</dbReference>
<evidence type="ECO:0000256" key="1">
    <source>
        <dbReference type="RuleBase" id="RU363044"/>
    </source>
</evidence>
<dbReference type="Pfam" id="PF05970">
    <property type="entry name" value="PIF1"/>
    <property type="match status" value="1"/>
</dbReference>
<dbReference type="EMBL" id="NHTK01000809">
    <property type="protein sequence ID" value="PPR05450.1"/>
    <property type="molecule type" value="Genomic_DNA"/>
</dbReference>
<keyword evidence="1" id="KW-0233">DNA recombination</keyword>
<keyword evidence="1" id="KW-0347">Helicase</keyword>
<sequence>MSNTWAIGPISDPKLKWGAVRNGHRHECPHCHILLLTGERPGFCCGKGGSRLNDVPSLPPLPPQYNVFINDPRISSLSRVLNLVFSFASLETTHAFPTISGGPSFVAIQGKVYHRIRPDHQNSAVRWFLHDGYMQTASPHNNWASVLPDNWKAAFIAALQSVNPFVEKLRNLSGISTVTPAAHLILYDSGTTSEIAAIMCYDNTTQAQLSPRSLTISKFHGSNQRIPTVSRMWEPLAYPLFFPHATLGWGIPDEAVTMDNVILEDNDTTTTTQMWHYRARLLREPRFRIFGRLTNKYVVDMFSRDLESRLAYIRKNQLRIQAEDAELMGDPDLPPSENIYLPSTFLGSRRPDTSTFRISSTPGTAAEPVVINEIEDFWKGRYLSAGEATHRILGFHITKKDPAVTVLPIHAESSTRRQQYARRDGSHSSLSLLHRYFLRPSGSFLFDGIERSFASLSYLDYFRYFCLIPYSVPSLANPRHFAEQPNTCESPRMIAVLRSIDKPHITRIQSLKPSDGDIFYLRCILLNQPVKSFLDARTVENVVYDTFQDAATRLGLFSETGEGELTIIEAIATLRTPRQIRILFVDLLVNNDIIAPLDIWNQYQHPLLQDYYLQNQNTLDIAITACLQDLASLLQHHGKSLTDYGLPQPDLADIIPMMELRRWQGRETELMDRAQTQYSRFNQGQKALFDLIWNAVSEQQSLLLFVDGQAGTGKTTVIKAICDALRATEHIVLPTATSAFASLLYDGGQTTHSTFKDPEYAAFVNGVGDGAGPLIDLRLLPKALSQNDLINFVFPQDILQDPTQCLRRNILAPTNAQIDSFNDEILQRLTGASRLYLAADSLKESDNADMLPPEAIMDYVYQHSPDGMPPAQLLIKVGGVYRMMRNFSLDRGL</sequence>
<dbReference type="EC" id="5.6.2.3" evidence="1"/>
<keyword evidence="4" id="KW-1185">Reference proteome</keyword>
<dbReference type="GO" id="GO:0006281">
    <property type="term" value="P:DNA repair"/>
    <property type="evidence" value="ECO:0007669"/>
    <property type="project" value="UniProtKB-KW"/>
</dbReference>
<dbReference type="Proteomes" id="UP000284842">
    <property type="component" value="Unassembled WGS sequence"/>
</dbReference>
<dbReference type="GO" id="GO:0016887">
    <property type="term" value="F:ATP hydrolysis activity"/>
    <property type="evidence" value="ECO:0007669"/>
    <property type="project" value="RHEA"/>
</dbReference>
<dbReference type="AlphaFoldDB" id="A0A409YR27"/>
<organism evidence="3 4">
    <name type="scientific">Panaeolus cyanescens</name>
    <dbReference type="NCBI Taxonomy" id="181874"/>
    <lineage>
        <taxon>Eukaryota</taxon>
        <taxon>Fungi</taxon>
        <taxon>Dikarya</taxon>
        <taxon>Basidiomycota</taxon>
        <taxon>Agaricomycotina</taxon>
        <taxon>Agaricomycetes</taxon>
        <taxon>Agaricomycetidae</taxon>
        <taxon>Agaricales</taxon>
        <taxon>Agaricineae</taxon>
        <taxon>Galeropsidaceae</taxon>
        <taxon>Panaeolus</taxon>
    </lineage>
</organism>
<dbReference type="OrthoDB" id="3366231at2759"/>
<dbReference type="InterPro" id="IPR027417">
    <property type="entry name" value="P-loop_NTPase"/>
</dbReference>
<accession>A0A409YR27</accession>
<feature type="domain" description="DNA helicase Pif1-like DEAD-box helicase" evidence="2">
    <location>
        <begin position="681"/>
        <end position="758"/>
    </location>
</feature>
<dbReference type="STRING" id="181874.A0A409YR27"/>
<protein>
    <recommendedName>
        <fullName evidence="1">ATP-dependent DNA helicase</fullName>
        <ecNumber evidence="1">5.6.2.3</ecNumber>
    </recommendedName>
</protein>
<comment type="catalytic activity">
    <reaction evidence="1">
        <text>ATP + H2O = ADP + phosphate + H(+)</text>
        <dbReference type="Rhea" id="RHEA:13065"/>
        <dbReference type="ChEBI" id="CHEBI:15377"/>
        <dbReference type="ChEBI" id="CHEBI:15378"/>
        <dbReference type="ChEBI" id="CHEBI:30616"/>
        <dbReference type="ChEBI" id="CHEBI:43474"/>
        <dbReference type="ChEBI" id="CHEBI:456216"/>
        <dbReference type="EC" id="5.6.2.3"/>
    </reaction>
</comment>
<dbReference type="PANTHER" id="PTHR10492">
    <property type="match status" value="1"/>
</dbReference>
<keyword evidence="1" id="KW-0067">ATP-binding</keyword>